<feature type="transmembrane region" description="Helical" evidence="10">
    <location>
        <begin position="287"/>
        <end position="308"/>
    </location>
</feature>
<feature type="binding site" description="axial binding residue" evidence="9">
    <location>
        <position position="215"/>
    </location>
    <ligand>
        <name>heme b</name>
        <dbReference type="ChEBI" id="CHEBI:60344"/>
        <label>1</label>
    </ligand>
    <ligandPart>
        <name>Fe</name>
        <dbReference type="ChEBI" id="CHEBI:18248"/>
    </ligandPart>
</feature>
<keyword evidence="4 11" id="KW-0732">Signal</keyword>
<dbReference type="SMART" id="SM00665">
    <property type="entry name" value="B561"/>
    <property type="match status" value="1"/>
</dbReference>
<dbReference type="GO" id="GO:0046872">
    <property type="term" value="F:metal ion binding"/>
    <property type="evidence" value="ECO:0007669"/>
    <property type="project" value="UniProtKB-KW"/>
</dbReference>
<proteinExistence type="predicted"/>
<keyword evidence="7 8" id="KW-0472">Membrane</keyword>
<comment type="caution">
    <text evidence="14">The sequence shown here is derived from an EMBL/GenBank/DDBJ whole genome shotgun (WGS) entry which is preliminary data.</text>
</comment>
<dbReference type="CDD" id="cd08760">
    <property type="entry name" value="Cyt_b561_FRRS1_like"/>
    <property type="match status" value="1"/>
</dbReference>
<dbReference type="EMBL" id="NMUH01004997">
    <property type="protein sequence ID" value="MQM11495.1"/>
    <property type="molecule type" value="Genomic_DNA"/>
</dbReference>
<keyword evidence="15" id="KW-1185">Reference proteome</keyword>
<feature type="transmembrane region" description="Helical" evidence="10">
    <location>
        <begin position="320"/>
        <end position="337"/>
    </location>
</feature>
<feature type="chain" id="PRO_5032695519" description="Cytochrome b561 and DOMON domain-containing protein" evidence="11">
    <location>
        <begin position="29"/>
        <end position="428"/>
    </location>
</feature>
<dbReference type="AlphaFoldDB" id="A0A843X2M6"/>
<keyword evidence="3 10" id="KW-0812">Transmembrane</keyword>
<evidence type="ECO:0000259" key="12">
    <source>
        <dbReference type="PROSITE" id="PS50836"/>
    </source>
</evidence>
<evidence type="ECO:0000256" key="4">
    <source>
        <dbReference type="ARBA" id="ARBA00022729"/>
    </source>
</evidence>
<dbReference type="InterPro" id="IPR005018">
    <property type="entry name" value="DOMON_domain"/>
</dbReference>
<keyword evidence="5 8" id="KW-0249">Electron transport</keyword>
<feature type="signal peptide" evidence="11">
    <location>
        <begin position="1"/>
        <end position="28"/>
    </location>
</feature>
<evidence type="ECO:0000256" key="9">
    <source>
        <dbReference type="PIRSR" id="PIRSR037471-1"/>
    </source>
</evidence>
<dbReference type="PANTHER" id="PTHR23130:SF195">
    <property type="entry name" value="CYTOCHROME B561 AND DOMON DOMAIN-CONTAINING PROTEIN"/>
    <property type="match status" value="1"/>
</dbReference>
<evidence type="ECO:0000256" key="5">
    <source>
        <dbReference type="ARBA" id="ARBA00022982"/>
    </source>
</evidence>
<feature type="domain" description="DOMON" evidence="12">
    <location>
        <begin position="56"/>
        <end position="169"/>
    </location>
</feature>
<dbReference type="Pfam" id="PF04526">
    <property type="entry name" value="DUF568"/>
    <property type="match status" value="1"/>
</dbReference>
<keyword evidence="2 8" id="KW-0813">Transport</keyword>
<dbReference type="GO" id="GO:0016020">
    <property type="term" value="C:membrane"/>
    <property type="evidence" value="ECO:0007669"/>
    <property type="project" value="UniProtKB-SubCell"/>
</dbReference>
<feature type="transmembrane region" description="Helical" evidence="10">
    <location>
        <begin position="382"/>
        <end position="404"/>
    </location>
</feature>
<evidence type="ECO:0000313" key="15">
    <source>
        <dbReference type="Proteomes" id="UP000652761"/>
    </source>
</evidence>
<evidence type="ECO:0000256" key="6">
    <source>
        <dbReference type="ARBA" id="ARBA00022989"/>
    </source>
</evidence>
<evidence type="ECO:0000259" key="13">
    <source>
        <dbReference type="PROSITE" id="PS50939"/>
    </source>
</evidence>
<feature type="binding site" description="axial binding residue" evidence="9">
    <location>
        <position position="351"/>
    </location>
    <ligand>
        <name>heme b</name>
        <dbReference type="ChEBI" id="CHEBI:60344"/>
        <label>1</label>
    </ligand>
    <ligandPart>
        <name>Fe</name>
        <dbReference type="ChEBI" id="CHEBI:18248"/>
    </ligandPart>
</feature>
<dbReference type="Proteomes" id="UP000652761">
    <property type="component" value="Unassembled WGS sequence"/>
</dbReference>
<name>A0A843X2M6_COLES</name>
<comment type="subcellular location">
    <subcellularLocation>
        <location evidence="1">Membrane</location>
    </subcellularLocation>
</comment>
<accession>A0A843X2M6</accession>
<dbReference type="InterPro" id="IPR006593">
    <property type="entry name" value="Cyt_b561/ferric_Rdtase_TM"/>
</dbReference>
<gene>
    <name evidence="14" type="ORF">Taro_044405</name>
</gene>
<keyword evidence="6 10" id="KW-1133">Transmembrane helix</keyword>
<dbReference type="OrthoDB" id="2419613at2759"/>
<feature type="transmembrane region" description="Helical" evidence="10">
    <location>
        <begin position="214"/>
        <end position="234"/>
    </location>
</feature>
<dbReference type="CDD" id="cd09629">
    <property type="entry name" value="DOMON_CIL1_like"/>
    <property type="match status" value="1"/>
</dbReference>
<dbReference type="InterPro" id="IPR045265">
    <property type="entry name" value="AIR12_DOMON"/>
</dbReference>
<evidence type="ECO:0000256" key="3">
    <source>
        <dbReference type="ARBA" id="ARBA00022692"/>
    </source>
</evidence>
<feature type="domain" description="Cytochrome b561" evidence="13">
    <location>
        <begin position="176"/>
        <end position="406"/>
    </location>
</feature>
<keyword evidence="9" id="KW-0408">Iron</keyword>
<evidence type="ECO:0000256" key="8">
    <source>
        <dbReference type="PIRNR" id="PIRNR037471"/>
    </source>
</evidence>
<feature type="transmembrane region" description="Helical" evidence="10">
    <location>
        <begin position="246"/>
        <end position="267"/>
    </location>
</feature>
<protein>
    <recommendedName>
        <fullName evidence="8">Cytochrome b561 and DOMON domain-containing protein</fullName>
    </recommendedName>
</protein>
<dbReference type="PROSITE" id="PS50939">
    <property type="entry name" value="CYTOCHROME_B561"/>
    <property type="match status" value="1"/>
</dbReference>
<evidence type="ECO:0000256" key="2">
    <source>
        <dbReference type="ARBA" id="ARBA00022448"/>
    </source>
</evidence>
<comment type="cofactor">
    <cofactor evidence="8">
        <name>heme b</name>
        <dbReference type="ChEBI" id="CHEBI:60344"/>
    </cofactor>
    <text evidence="8">Binds 2 heme b groups non-covalently.</text>
</comment>
<sequence>MARYLRRPQALPLLCPFFLLLLVPVSSAVEAAQAGCSAKAFSGNRRYALCSDLPTLDSTLHWTHDAAASTLRLAFSARPDAPGGWVSWGINPAEAAMLGTRSLIAFHGAGGAMDVGTYNLSSYDVRKSRIEYEVSELEAESGADGRMTIFAAVRLPAGTTKVYQVWQVGASVSNGVPDKHGFGPANMAAKGILDLVTGGTSASGSDSKLRKRNIHGVLNAVSWGVLLPLGAVMARYLKTFKSADPAWFYLHVSCQLTGYAVGVAGWGTGLYLGNKSKGFHHTTHRSIGIALFCLATLQVPTSTTPLALRSLPNNMASHHMEIIYFLAIQVFALFLRPSKESKYRIFWNVYHHAVGYAVIILGVFNVFEGLSILQPAKKWRAAYVAAIAILGTTALLLEVVAWIVHVKKKSEDRAKSKSSSAAAAELPA</sequence>
<dbReference type="InterPro" id="IPR017214">
    <property type="entry name" value="UCP037471"/>
</dbReference>
<feature type="binding site" description="axial binding residue" evidence="9">
    <location>
        <position position="284"/>
    </location>
    <ligand>
        <name>heme b</name>
        <dbReference type="ChEBI" id="CHEBI:60344"/>
        <label>1</label>
    </ligand>
    <ligandPart>
        <name>Fe</name>
        <dbReference type="ChEBI" id="CHEBI:18248"/>
    </ligandPart>
</feature>
<keyword evidence="9" id="KW-0479">Metal-binding</keyword>
<dbReference type="PANTHER" id="PTHR23130">
    <property type="entry name" value="CYTOCHROME B561 AND DOMON DOMAIN-CONTAINING PROTEIN"/>
    <property type="match status" value="1"/>
</dbReference>
<dbReference type="PROSITE" id="PS50836">
    <property type="entry name" value="DOMON"/>
    <property type="match status" value="1"/>
</dbReference>
<evidence type="ECO:0000256" key="1">
    <source>
        <dbReference type="ARBA" id="ARBA00004370"/>
    </source>
</evidence>
<evidence type="ECO:0000256" key="11">
    <source>
        <dbReference type="SAM" id="SignalP"/>
    </source>
</evidence>
<dbReference type="Gene3D" id="1.20.120.1770">
    <property type="match status" value="1"/>
</dbReference>
<reference evidence="14" key="1">
    <citation type="submission" date="2017-07" db="EMBL/GenBank/DDBJ databases">
        <title>Taro Niue Genome Assembly and Annotation.</title>
        <authorList>
            <person name="Atibalentja N."/>
            <person name="Keating K."/>
            <person name="Fields C.J."/>
        </authorList>
    </citation>
    <scope>NUCLEOTIDE SEQUENCE</scope>
    <source>
        <strain evidence="14">Niue_2</strain>
        <tissue evidence="14">Leaf</tissue>
    </source>
</reference>
<organism evidence="14 15">
    <name type="scientific">Colocasia esculenta</name>
    <name type="common">Wild taro</name>
    <name type="synonym">Arum esculentum</name>
    <dbReference type="NCBI Taxonomy" id="4460"/>
    <lineage>
        <taxon>Eukaryota</taxon>
        <taxon>Viridiplantae</taxon>
        <taxon>Streptophyta</taxon>
        <taxon>Embryophyta</taxon>
        <taxon>Tracheophyta</taxon>
        <taxon>Spermatophyta</taxon>
        <taxon>Magnoliopsida</taxon>
        <taxon>Liliopsida</taxon>
        <taxon>Araceae</taxon>
        <taxon>Aroideae</taxon>
        <taxon>Colocasieae</taxon>
        <taxon>Colocasia</taxon>
    </lineage>
</organism>
<evidence type="ECO:0000313" key="14">
    <source>
        <dbReference type="EMBL" id="MQM11495.1"/>
    </source>
</evidence>
<evidence type="ECO:0000256" key="7">
    <source>
        <dbReference type="ARBA" id="ARBA00023136"/>
    </source>
</evidence>
<evidence type="ECO:0000256" key="10">
    <source>
        <dbReference type="SAM" id="Phobius"/>
    </source>
</evidence>
<dbReference type="PIRSF" id="PIRSF037471">
    <property type="entry name" value="UCP037471"/>
    <property type="match status" value="1"/>
</dbReference>
<feature type="binding site" description="axial binding residue" evidence="9">
    <location>
        <position position="251"/>
    </location>
    <ligand>
        <name>heme b</name>
        <dbReference type="ChEBI" id="CHEBI:60344"/>
        <label>1</label>
    </ligand>
    <ligandPart>
        <name>Fe</name>
        <dbReference type="ChEBI" id="CHEBI:18248"/>
    </ligandPart>
</feature>
<feature type="transmembrane region" description="Helical" evidence="10">
    <location>
        <begin position="349"/>
        <end position="370"/>
    </location>
</feature>